<organism evidence="2 3">
    <name type="scientific">Pelomonas lactea</name>
    <dbReference type="NCBI Taxonomy" id="3299030"/>
    <lineage>
        <taxon>Bacteria</taxon>
        <taxon>Pseudomonadati</taxon>
        <taxon>Pseudomonadota</taxon>
        <taxon>Betaproteobacteria</taxon>
        <taxon>Burkholderiales</taxon>
        <taxon>Sphaerotilaceae</taxon>
        <taxon>Roseateles</taxon>
    </lineage>
</organism>
<evidence type="ECO:0000313" key="2">
    <source>
        <dbReference type="EMBL" id="MFG6463483.1"/>
    </source>
</evidence>
<keyword evidence="1" id="KW-0812">Transmembrane</keyword>
<keyword evidence="1" id="KW-1133">Transmembrane helix</keyword>
<dbReference type="Proteomes" id="UP001606302">
    <property type="component" value="Unassembled WGS sequence"/>
</dbReference>
<reference evidence="2 3" key="1">
    <citation type="submission" date="2024-08" db="EMBL/GenBank/DDBJ databases">
        <authorList>
            <person name="Lu H."/>
        </authorList>
    </citation>
    <scope>NUCLEOTIDE SEQUENCE [LARGE SCALE GENOMIC DNA]</scope>
    <source>
        <strain evidence="2 3">DXS20W</strain>
    </source>
</reference>
<protein>
    <submittedName>
        <fullName evidence="2">Uncharacterized protein</fullName>
    </submittedName>
</protein>
<evidence type="ECO:0000313" key="3">
    <source>
        <dbReference type="Proteomes" id="UP001606302"/>
    </source>
</evidence>
<accession>A0ABW7GNE5</accession>
<comment type="caution">
    <text evidence="2">The sequence shown here is derived from an EMBL/GenBank/DDBJ whole genome shotgun (WGS) entry which is preliminary data.</text>
</comment>
<dbReference type="EMBL" id="JBIGHX010000006">
    <property type="protein sequence ID" value="MFG6463483.1"/>
    <property type="molecule type" value="Genomic_DNA"/>
</dbReference>
<feature type="transmembrane region" description="Helical" evidence="1">
    <location>
        <begin position="55"/>
        <end position="80"/>
    </location>
</feature>
<proteinExistence type="predicted"/>
<sequence>MTKLKYALACLPFLLPCAGWKLAPVIGAAWACPVADKWPQPCIVAAVNVEPALSAIAWWGMLLWVPGLLISGLWLGSYIAPHLPRPWGRGARRGSGDDLTIP</sequence>
<name>A0ABW7GNE5_9BURK</name>
<evidence type="ECO:0000256" key="1">
    <source>
        <dbReference type="SAM" id="Phobius"/>
    </source>
</evidence>
<gene>
    <name evidence="2" type="ORF">ACG04Q_18050</name>
</gene>
<keyword evidence="3" id="KW-1185">Reference proteome</keyword>
<dbReference type="RefSeq" id="WP_394512520.1">
    <property type="nucleotide sequence ID" value="NZ_JBIGHX010000006.1"/>
</dbReference>
<keyword evidence="1" id="KW-0472">Membrane</keyword>